<reference evidence="3 4" key="1">
    <citation type="submission" date="2017-05" db="EMBL/GenBank/DDBJ databases">
        <title>Draft genome sequence of Elsinoe australis.</title>
        <authorList>
            <person name="Cheng Q."/>
        </authorList>
    </citation>
    <scope>NUCLEOTIDE SEQUENCE [LARGE SCALE GENOMIC DNA]</scope>
    <source>
        <strain evidence="3 4">NL1</strain>
    </source>
</reference>
<evidence type="ECO:0000313" key="3">
    <source>
        <dbReference type="EMBL" id="PSK56906.1"/>
    </source>
</evidence>
<organism evidence="3 4">
    <name type="scientific">Elsinoe australis</name>
    <dbReference type="NCBI Taxonomy" id="40998"/>
    <lineage>
        <taxon>Eukaryota</taxon>
        <taxon>Fungi</taxon>
        <taxon>Dikarya</taxon>
        <taxon>Ascomycota</taxon>
        <taxon>Pezizomycotina</taxon>
        <taxon>Dothideomycetes</taxon>
        <taxon>Dothideomycetidae</taxon>
        <taxon>Myriangiales</taxon>
        <taxon>Elsinoaceae</taxon>
        <taxon>Elsinoe</taxon>
    </lineage>
</organism>
<dbReference type="InterPro" id="IPR000757">
    <property type="entry name" value="Beta-glucanase-like"/>
</dbReference>
<proteinExistence type="predicted"/>
<dbReference type="SUPFAM" id="SSF49899">
    <property type="entry name" value="Concanavalin A-like lectins/glucanases"/>
    <property type="match status" value="1"/>
</dbReference>
<dbReference type="Pfam" id="PF00722">
    <property type="entry name" value="Glyco_hydro_16"/>
    <property type="match status" value="1"/>
</dbReference>
<dbReference type="STRING" id="40998.A0A2P8A8W6"/>
<gene>
    <name evidence="3" type="ORF">B9Z65_6530</name>
</gene>
<dbReference type="PROSITE" id="PS51762">
    <property type="entry name" value="GH16_2"/>
    <property type="match status" value="1"/>
</dbReference>
<accession>A0A2P8A8W6</accession>
<dbReference type="GO" id="GO:0005975">
    <property type="term" value="P:carbohydrate metabolic process"/>
    <property type="evidence" value="ECO:0007669"/>
    <property type="project" value="InterPro"/>
</dbReference>
<keyword evidence="4" id="KW-1185">Reference proteome</keyword>
<dbReference type="AlphaFoldDB" id="A0A2P8A8W6"/>
<feature type="chain" id="PRO_5015181812" description="GH16 domain-containing protein" evidence="1">
    <location>
        <begin position="20"/>
        <end position="259"/>
    </location>
</feature>
<dbReference type="Proteomes" id="UP000243723">
    <property type="component" value="Unassembled WGS sequence"/>
</dbReference>
<sequence length="259" mass="27838">MLGPKTLILTALAWPSVQAGPLPESKECCEAPRVLAATTLIPTTAFSNKQSLEQYFSYGYPWGMTHNGASKMIPANSVADAGTLTLTAKYTGPQSGNAKLKYNAGAVYAKQSFAMSKGGSLDFQATFVAPVAKGTWPAFWLTATKGWPPEIDIAEWKGSGKISFNTFNTSSQVTARDVAYPNPTAQHTVRGELRDLNGKDVGFTFYMDGKKVTRQVGKGYVGQSMWLIINLQMEGSSGSPGPKTDTVYKISNLSVVRNS</sequence>
<evidence type="ECO:0000256" key="1">
    <source>
        <dbReference type="SAM" id="SignalP"/>
    </source>
</evidence>
<dbReference type="OrthoDB" id="4524534at2759"/>
<comment type="caution">
    <text evidence="3">The sequence shown here is derived from an EMBL/GenBank/DDBJ whole genome shotgun (WGS) entry which is preliminary data.</text>
</comment>
<keyword evidence="1" id="KW-0732">Signal</keyword>
<feature type="signal peptide" evidence="1">
    <location>
        <begin position="1"/>
        <end position="19"/>
    </location>
</feature>
<dbReference type="Gene3D" id="2.60.120.200">
    <property type="match status" value="1"/>
</dbReference>
<dbReference type="EMBL" id="NHZQ01000060">
    <property type="protein sequence ID" value="PSK56906.1"/>
    <property type="molecule type" value="Genomic_DNA"/>
</dbReference>
<evidence type="ECO:0000259" key="2">
    <source>
        <dbReference type="PROSITE" id="PS51762"/>
    </source>
</evidence>
<protein>
    <recommendedName>
        <fullName evidence="2">GH16 domain-containing protein</fullName>
    </recommendedName>
</protein>
<feature type="domain" description="GH16" evidence="2">
    <location>
        <begin position="15"/>
        <end position="258"/>
    </location>
</feature>
<dbReference type="GO" id="GO:0004553">
    <property type="term" value="F:hydrolase activity, hydrolyzing O-glycosyl compounds"/>
    <property type="evidence" value="ECO:0007669"/>
    <property type="project" value="InterPro"/>
</dbReference>
<evidence type="ECO:0000313" key="4">
    <source>
        <dbReference type="Proteomes" id="UP000243723"/>
    </source>
</evidence>
<dbReference type="InterPro" id="IPR013320">
    <property type="entry name" value="ConA-like_dom_sf"/>
</dbReference>
<name>A0A2P8A8W6_9PEZI</name>